<sequence>MPWRYAGEEALRMSVHHYQVCGWHVRSGMELPELPAWTGSGAEPGDIFIEEGSVPGGPGTATPGSPWLEVGGDGAVLMQIPGLVRIHVQGGRTMRVERLCPGDAGWRLFLLGSALACLCLQRGLFPLHAACLRVGSRTLAIAGHSGAGKSTLAAALLRRGHGLLGDDLTVLDVSASNGRIQVLPAFPRLKLWGEAMDALGMDGSGVPKVRDGLDKYDLRSQTGFDPRPVPLDAVLVLREGAGPELRPLSPAAAVPVLHGLLSRGKAAVQMGLQASTFAQAASVGRTVPVWTLQRPRRFDALDATADLIETHFGP</sequence>
<keyword evidence="2" id="KW-1185">Reference proteome</keyword>
<name>F0QC24_PARA1</name>
<evidence type="ECO:0000313" key="2">
    <source>
        <dbReference type="Proteomes" id="UP000002482"/>
    </source>
</evidence>
<protein>
    <recommendedName>
        <fullName evidence="3">HPr kinase</fullName>
    </recommendedName>
</protein>
<dbReference type="EMBL" id="CP002521">
    <property type="protein sequence ID" value="ADX45011.1"/>
    <property type="molecule type" value="Genomic_DNA"/>
</dbReference>
<gene>
    <name evidence="1" type="ordered locus">Acav_1089</name>
</gene>
<dbReference type="Gene3D" id="3.40.50.300">
    <property type="entry name" value="P-loop containing nucleotide triphosphate hydrolases"/>
    <property type="match status" value="1"/>
</dbReference>
<organism evidence="1 2">
    <name type="scientific">Paracidovorax avenae (strain ATCC 19860 / DSM 7227 / CCUG 15838 / JCM 20985 / LMG 2117 / NCPPB 1011)</name>
    <name type="common">Acidovorax avenae</name>
    <dbReference type="NCBI Taxonomy" id="643561"/>
    <lineage>
        <taxon>Bacteria</taxon>
        <taxon>Pseudomonadati</taxon>
        <taxon>Pseudomonadota</taxon>
        <taxon>Betaproteobacteria</taxon>
        <taxon>Burkholderiales</taxon>
        <taxon>Comamonadaceae</taxon>
        <taxon>Paracidovorax</taxon>
    </lineage>
</organism>
<dbReference type="InterPro" id="IPR027417">
    <property type="entry name" value="P-loop_NTPase"/>
</dbReference>
<dbReference type="HOGENOM" id="CLU_073290_2_1_4"/>
<evidence type="ECO:0008006" key="3">
    <source>
        <dbReference type="Google" id="ProtNLM"/>
    </source>
</evidence>
<reference evidence="1" key="1">
    <citation type="submission" date="2011-02" db="EMBL/GenBank/DDBJ databases">
        <title>Complete sequence of Acidovorax avenae subsp. avenae ATCC 19860.</title>
        <authorList>
            <consortium name="US DOE Joint Genome Institute"/>
            <person name="Lucas S."/>
            <person name="Copeland A."/>
            <person name="Lapidus A."/>
            <person name="Cheng J.-F."/>
            <person name="Goodwin L."/>
            <person name="Pitluck S."/>
            <person name="Chertkov O."/>
            <person name="Held B."/>
            <person name="Detter J.C."/>
            <person name="Han C."/>
            <person name="Tapia R."/>
            <person name="Land M."/>
            <person name="Hauser L."/>
            <person name="Kyrpides N."/>
            <person name="Ivanova N."/>
            <person name="Ovchinnikova G."/>
            <person name="Pagani I."/>
            <person name="Gordon S."/>
            <person name="Woyke T."/>
        </authorList>
    </citation>
    <scope>NUCLEOTIDE SEQUENCE</scope>
    <source>
        <strain evidence="1">ATCC 19860</strain>
    </source>
</reference>
<dbReference type="AlphaFoldDB" id="F0QC24"/>
<evidence type="ECO:0000313" key="1">
    <source>
        <dbReference type="EMBL" id="ADX45011.1"/>
    </source>
</evidence>
<proteinExistence type="predicted"/>
<dbReference type="SUPFAM" id="SSF53795">
    <property type="entry name" value="PEP carboxykinase-like"/>
    <property type="match status" value="1"/>
</dbReference>
<dbReference type="Proteomes" id="UP000002482">
    <property type="component" value="Chromosome"/>
</dbReference>
<dbReference type="KEGG" id="aaa:Acav_1089"/>
<accession>F0QC24</accession>